<evidence type="ECO:0000259" key="3">
    <source>
        <dbReference type="Pfam" id="PF14111"/>
    </source>
</evidence>
<dbReference type="InterPro" id="IPR044730">
    <property type="entry name" value="RNase_H-like_dom_plant"/>
</dbReference>
<keyword evidence="6" id="KW-1185">Reference proteome</keyword>
<dbReference type="Gene3D" id="3.30.420.10">
    <property type="entry name" value="Ribonuclease H-like superfamily/Ribonuclease H"/>
    <property type="match status" value="1"/>
</dbReference>
<dbReference type="Pfam" id="PF14392">
    <property type="entry name" value="zf-CCHC_4"/>
    <property type="match status" value="1"/>
</dbReference>
<dbReference type="InterPro" id="IPR012337">
    <property type="entry name" value="RNaseH-like_sf"/>
</dbReference>
<dbReference type="GO" id="GO:0003676">
    <property type="term" value="F:nucleic acid binding"/>
    <property type="evidence" value="ECO:0007669"/>
    <property type="project" value="InterPro"/>
</dbReference>
<feature type="region of interest" description="Disordered" evidence="1">
    <location>
        <begin position="461"/>
        <end position="484"/>
    </location>
</feature>
<dbReference type="Proteomes" id="UP001459277">
    <property type="component" value="Unassembled WGS sequence"/>
</dbReference>
<dbReference type="InterPro" id="IPR002156">
    <property type="entry name" value="RNaseH_domain"/>
</dbReference>
<dbReference type="AlphaFoldDB" id="A0AAW2CTP9"/>
<dbReference type="CDD" id="cd06222">
    <property type="entry name" value="RNase_H_like"/>
    <property type="match status" value="1"/>
</dbReference>
<feature type="domain" description="RNase H type-1" evidence="2">
    <location>
        <begin position="575"/>
        <end position="696"/>
    </location>
</feature>
<dbReference type="InterPro" id="IPR040256">
    <property type="entry name" value="At4g02000-like"/>
</dbReference>
<protein>
    <recommendedName>
        <fullName evidence="7">RNase H type-1 domain-containing protein</fullName>
    </recommendedName>
</protein>
<evidence type="ECO:0000313" key="6">
    <source>
        <dbReference type="Proteomes" id="UP001459277"/>
    </source>
</evidence>
<sequence>MEELTNHCNGLSLSDREGPIFDLEEDMATPEFIIAAKFYTRRALNMEAIASTFKPLWRSKNGFKVKNMGNHIVLFIFDSKLEVDTILENEPWSFDKHLIVLQRYDKDTPVEELLFNYTTFWVQVHDIPVRFMNQKVAEGICSTVGTVIKKSETEGEGGSFMRVRVRLDTTIPLSRGRKVSMGQGKELWVSFKYERLPNICYWCGCLNHDDRDCEAWIESEGSLNDEDKQFGPWLRAAPVSRAQKTVVTVPGFFKKTKGVSSIPRSPNPTRKVQAHSTAVQSHQEAPPTVEKILTESPTMQSMESVTEGQNKCSPVFQQTHDSVEPLENGITDKGKNKGINEARIDTPSFFNPILILSQMGSYPNNTPFNSVHDESFLFKTAEIDEGLSTLRAVSAPNYEGTRKEPSSHAINEEVKETARVCQGQGFDNQAPLSEEATGQKGKNYVQQQGTWKRMTHLAISRRNKSTTSNEELVLPTKRSHEQLSDSNGVTNFKELLSWILNNQGNPELFGMITWGIWNQRNQVYNRKPCCTSDQLVSQAKERLDEFLAVFPRVPAVEPKPKAVWRPPDGRLVKINFDGAIFKAENRSGIGVVIRDNTGAILASLAQSFSPALTPVEIEAVAATRALEFGLETGTVEAILEGDSELIMNSLRSGGGTIASVQPLVQDAIIFSNSYTKLLYSHCRRDGNKLAHSLARYSINVSDYVAWMEEVPLSLFSVAQNDLTTLANQVQ</sequence>
<dbReference type="SUPFAM" id="SSF53098">
    <property type="entry name" value="Ribonuclease H-like"/>
    <property type="match status" value="1"/>
</dbReference>
<dbReference type="PANTHER" id="PTHR31286">
    <property type="entry name" value="GLYCINE-RICH CELL WALL STRUCTURAL PROTEIN 1.8-LIKE"/>
    <property type="match status" value="1"/>
</dbReference>
<evidence type="ECO:0008006" key="7">
    <source>
        <dbReference type="Google" id="ProtNLM"/>
    </source>
</evidence>
<dbReference type="EMBL" id="JAZDWU010000005">
    <property type="protein sequence ID" value="KAL0000560.1"/>
    <property type="molecule type" value="Genomic_DNA"/>
</dbReference>
<gene>
    <name evidence="5" type="ORF">SO802_014341</name>
</gene>
<organism evidence="5 6">
    <name type="scientific">Lithocarpus litseifolius</name>
    <dbReference type="NCBI Taxonomy" id="425828"/>
    <lineage>
        <taxon>Eukaryota</taxon>
        <taxon>Viridiplantae</taxon>
        <taxon>Streptophyta</taxon>
        <taxon>Embryophyta</taxon>
        <taxon>Tracheophyta</taxon>
        <taxon>Spermatophyta</taxon>
        <taxon>Magnoliopsida</taxon>
        <taxon>eudicotyledons</taxon>
        <taxon>Gunneridae</taxon>
        <taxon>Pentapetalae</taxon>
        <taxon>rosids</taxon>
        <taxon>fabids</taxon>
        <taxon>Fagales</taxon>
        <taxon>Fagaceae</taxon>
        <taxon>Lithocarpus</taxon>
    </lineage>
</organism>
<comment type="caution">
    <text evidence="5">The sequence shown here is derived from an EMBL/GenBank/DDBJ whole genome shotgun (WGS) entry which is preliminary data.</text>
</comment>
<dbReference type="InterPro" id="IPR025558">
    <property type="entry name" value="DUF4283"/>
</dbReference>
<evidence type="ECO:0000313" key="5">
    <source>
        <dbReference type="EMBL" id="KAL0000560.1"/>
    </source>
</evidence>
<dbReference type="GO" id="GO:0004523">
    <property type="term" value="F:RNA-DNA hybrid ribonuclease activity"/>
    <property type="evidence" value="ECO:0007669"/>
    <property type="project" value="InterPro"/>
</dbReference>
<dbReference type="Pfam" id="PF14111">
    <property type="entry name" value="DUF4283"/>
    <property type="match status" value="1"/>
</dbReference>
<accession>A0AAW2CTP9</accession>
<reference evidence="5 6" key="1">
    <citation type="submission" date="2024-01" db="EMBL/GenBank/DDBJ databases">
        <title>A telomere-to-telomere, gap-free genome of sweet tea (Lithocarpus litseifolius).</title>
        <authorList>
            <person name="Zhou J."/>
        </authorList>
    </citation>
    <scope>NUCLEOTIDE SEQUENCE [LARGE SCALE GENOMIC DNA]</scope>
    <source>
        <strain evidence="5">Zhou-2022a</strain>
        <tissue evidence="5">Leaf</tissue>
    </source>
</reference>
<evidence type="ECO:0000256" key="1">
    <source>
        <dbReference type="SAM" id="MobiDB-lite"/>
    </source>
</evidence>
<evidence type="ECO:0000259" key="2">
    <source>
        <dbReference type="Pfam" id="PF13456"/>
    </source>
</evidence>
<evidence type="ECO:0000259" key="4">
    <source>
        <dbReference type="Pfam" id="PF14392"/>
    </source>
</evidence>
<feature type="domain" description="DUF4283" evidence="3">
    <location>
        <begin position="36"/>
        <end position="108"/>
    </location>
</feature>
<feature type="domain" description="Zinc knuckle CX2CX4HX4C" evidence="4">
    <location>
        <begin position="167"/>
        <end position="214"/>
    </location>
</feature>
<proteinExistence type="predicted"/>
<name>A0AAW2CTP9_9ROSI</name>
<dbReference type="Pfam" id="PF13456">
    <property type="entry name" value="RVT_3"/>
    <property type="match status" value="1"/>
</dbReference>
<dbReference type="InterPro" id="IPR036397">
    <property type="entry name" value="RNaseH_sf"/>
</dbReference>
<dbReference type="PANTHER" id="PTHR31286:SF167">
    <property type="entry name" value="OS09G0268800 PROTEIN"/>
    <property type="match status" value="1"/>
</dbReference>
<dbReference type="InterPro" id="IPR025836">
    <property type="entry name" value="Zn_knuckle_CX2CX4HX4C"/>
</dbReference>